<dbReference type="AlphaFoldDB" id="A0AAQ3MM59"/>
<dbReference type="EMBL" id="CP144691">
    <property type="protein sequence ID" value="WVY93353.1"/>
    <property type="molecule type" value="Genomic_DNA"/>
</dbReference>
<sequence length="119" mass="13862">MRERIGRVVNVFMRVREGKTIEDLTSTQIWQNSKSTVSKTKNETKGKQISSFPFPGNRKILLLRGFSPFTTLTRDRKTRTSKKGIKFLLLSFFFLSLNPKKEPYHTQTDINVVLCKYSE</sequence>
<organism evidence="1 2">
    <name type="scientific">Vigna mungo</name>
    <name type="common">Black gram</name>
    <name type="synonym">Phaseolus mungo</name>
    <dbReference type="NCBI Taxonomy" id="3915"/>
    <lineage>
        <taxon>Eukaryota</taxon>
        <taxon>Viridiplantae</taxon>
        <taxon>Streptophyta</taxon>
        <taxon>Embryophyta</taxon>
        <taxon>Tracheophyta</taxon>
        <taxon>Spermatophyta</taxon>
        <taxon>Magnoliopsida</taxon>
        <taxon>eudicotyledons</taxon>
        <taxon>Gunneridae</taxon>
        <taxon>Pentapetalae</taxon>
        <taxon>rosids</taxon>
        <taxon>fabids</taxon>
        <taxon>Fabales</taxon>
        <taxon>Fabaceae</taxon>
        <taxon>Papilionoideae</taxon>
        <taxon>50 kb inversion clade</taxon>
        <taxon>NPAAA clade</taxon>
        <taxon>indigoferoid/millettioid clade</taxon>
        <taxon>Phaseoleae</taxon>
        <taxon>Vigna</taxon>
    </lineage>
</organism>
<dbReference type="Proteomes" id="UP001374535">
    <property type="component" value="Chromosome 10"/>
</dbReference>
<gene>
    <name evidence="1" type="ORF">V8G54_032441</name>
</gene>
<evidence type="ECO:0000313" key="1">
    <source>
        <dbReference type="EMBL" id="WVY93353.1"/>
    </source>
</evidence>
<evidence type="ECO:0000313" key="2">
    <source>
        <dbReference type="Proteomes" id="UP001374535"/>
    </source>
</evidence>
<protein>
    <submittedName>
        <fullName evidence="1">Uncharacterized protein</fullName>
    </submittedName>
</protein>
<reference evidence="1 2" key="1">
    <citation type="journal article" date="2023" name="Life. Sci Alliance">
        <title>Evolutionary insights into 3D genome organization and epigenetic landscape of Vigna mungo.</title>
        <authorList>
            <person name="Junaid A."/>
            <person name="Singh B."/>
            <person name="Bhatia S."/>
        </authorList>
    </citation>
    <scope>NUCLEOTIDE SEQUENCE [LARGE SCALE GENOMIC DNA]</scope>
    <source>
        <strain evidence="1">Urdbean</strain>
    </source>
</reference>
<keyword evidence="2" id="KW-1185">Reference proteome</keyword>
<accession>A0AAQ3MM59</accession>
<proteinExistence type="predicted"/>
<name>A0AAQ3MM59_VIGMU</name>